<dbReference type="GO" id="GO:0006623">
    <property type="term" value="P:protein targeting to vacuole"/>
    <property type="evidence" value="ECO:0000318"/>
    <property type="project" value="GO_Central"/>
</dbReference>
<dbReference type="InterPro" id="IPR011011">
    <property type="entry name" value="Znf_FYVE_PHD"/>
</dbReference>
<dbReference type="KEGG" id="soe:110799545"/>
<proteinExistence type="predicted"/>
<protein>
    <submittedName>
        <fullName evidence="9">Uncharacterized protein isoform X1</fullName>
    </submittedName>
</protein>
<keyword evidence="4" id="KW-0040">ANK repeat</keyword>
<evidence type="ECO:0000313" key="9">
    <source>
        <dbReference type="RefSeq" id="XP_021860500.1"/>
    </source>
</evidence>
<dbReference type="OrthoDB" id="194358at2759"/>
<dbReference type="PANTHER" id="PTHR47794">
    <property type="entry name" value="VACUOLAR PROTEIN SORTING-ASSOCIATED PROTEIN 27"/>
    <property type="match status" value="1"/>
</dbReference>
<dbReference type="SMART" id="SM00064">
    <property type="entry name" value="FYVE"/>
    <property type="match status" value="1"/>
</dbReference>
<accession>A0A9R0K6P3</accession>
<keyword evidence="3" id="KW-0862">Zinc</keyword>
<dbReference type="GO" id="GO:0043328">
    <property type="term" value="P:protein transport to vacuole involved in ubiquitin-dependent protein catabolic process via the multivesicular body sorting pathway"/>
    <property type="evidence" value="ECO:0000318"/>
    <property type="project" value="GO_Central"/>
</dbReference>
<dbReference type="PROSITE" id="PS50297">
    <property type="entry name" value="ANK_REP_REGION"/>
    <property type="match status" value="1"/>
</dbReference>
<dbReference type="InterPro" id="IPR017455">
    <property type="entry name" value="Znf_FYVE-rel"/>
</dbReference>
<reference evidence="8" key="1">
    <citation type="journal article" date="2021" name="Nat. Commun.">
        <title>Genomic analyses provide insights into spinach domestication and the genetic basis of agronomic traits.</title>
        <authorList>
            <person name="Cai X."/>
            <person name="Sun X."/>
            <person name="Xu C."/>
            <person name="Sun H."/>
            <person name="Wang X."/>
            <person name="Ge C."/>
            <person name="Zhang Z."/>
            <person name="Wang Q."/>
            <person name="Fei Z."/>
            <person name="Jiao C."/>
            <person name="Wang Q."/>
        </authorList>
    </citation>
    <scope>NUCLEOTIDE SEQUENCE [LARGE SCALE GENOMIC DNA]</scope>
    <source>
        <strain evidence="8">cv. Varoflay</strain>
    </source>
</reference>
<evidence type="ECO:0000259" key="7">
    <source>
        <dbReference type="PROSITE" id="PS50178"/>
    </source>
</evidence>
<dbReference type="SUPFAM" id="SSF57903">
    <property type="entry name" value="FYVE/PHD zinc finger"/>
    <property type="match status" value="1"/>
</dbReference>
<dbReference type="InterPro" id="IPR013083">
    <property type="entry name" value="Znf_RING/FYVE/PHD"/>
</dbReference>
<dbReference type="Gene3D" id="3.30.40.10">
    <property type="entry name" value="Zinc/RING finger domain, C3HC4 (zinc finger)"/>
    <property type="match status" value="1"/>
</dbReference>
<keyword evidence="1" id="KW-0479">Metal-binding</keyword>
<evidence type="ECO:0000313" key="8">
    <source>
        <dbReference type="Proteomes" id="UP000813463"/>
    </source>
</evidence>
<evidence type="ECO:0000256" key="2">
    <source>
        <dbReference type="ARBA" id="ARBA00022771"/>
    </source>
</evidence>
<feature type="region of interest" description="Disordered" evidence="6">
    <location>
        <begin position="141"/>
        <end position="189"/>
    </location>
</feature>
<name>A0A9R0K6P3_SPIOL</name>
<reference evidence="9" key="2">
    <citation type="submission" date="2025-08" db="UniProtKB">
        <authorList>
            <consortium name="RefSeq"/>
        </authorList>
    </citation>
    <scope>IDENTIFICATION</scope>
    <source>
        <tissue evidence="9">Leaf</tissue>
    </source>
</reference>
<dbReference type="PROSITE" id="PS50088">
    <property type="entry name" value="ANK_REPEAT"/>
    <property type="match status" value="1"/>
</dbReference>
<evidence type="ECO:0000256" key="6">
    <source>
        <dbReference type="SAM" id="MobiDB-lite"/>
    </source>
</evidence>
<feature type="repeat" description="ANK" evidence="4">
    <location>
        <begin position="226"/>
        <end position="258"/>
    </location>
</feature>
<dbReference type="GO" id="GO:0008270">
    <property type="term" value="F:zinc ion binding"/>
    <property type="evidence" value="ECO:0007669"/>
    <property type="project" value="UniProtKB-KW"/>
</dbReference>
<dbReference type="Pfam" id="PF12796">
    <property type="entry name" value="Ank_2"/>
    <property type="match status" value="1"/>
</dbReference>
<dbReference type="PROSITE" id="PS50178">
    <property type="entry name" value="ZF_FYVE"/>
    <property type="match status" value="1"/>
</dbReference>
<feature type="compositionally biased region" description="Low complexity" evidence="6">
    <location>
        <begin position="172"/>
        <end position="183"/>
    </location>
</feature>
<keyword evidence="2 5" id="KW-0863">Zinc-finger</keyword>
<sequence length="287" mass="31218">MNPEPPPFQEANRCDVCKCSFNAFRRRHHCRCCGRTLCNEHSSDQMPLPQFGIHNDVRVCSDCFNCLSKSTVNSLGPSAQRINSVTEAVSTLDLNEDSEDKTWSSSLQPPVSTVPECKCGMPLCICVVSLPPAQATPVQQNVVTSSATLSSKTKKTDNISRQKRSTQDSRQGSSVGVGSSASGLEKPLTNYEENGEGLREAIKSGDFAGVKDLLEKGVDSNYRDKQGLSLLHLAAVFNQTEIVFSLMDHGARLDCKNSQGETPLDCAPVTLQYKMKKKIEEGLATVA</sequence>
<evidence type="ECO:0000256" key="1">
    <source>
        <dbReference type="ARBA" id="ARBA00022723"/>
    </source>
</evidence>
<dbReference type="PANTHER" id="PTHR47794:SF1">
    <property type="entry name" value="VACUOLAR PROTEIN SORTING-ASSOCIATED PROTEIN 27"/>
    <property type="match status" value="1"/>
</dbReference>
<dbReference type="AlphaFoldDB" id="A0A9R0K6P3"/>
<dbReference type="GeneID" id="110799545"/>
<dbReference type="InterPro" id="IPR036770">
    <property type="entry name" value="Ankyrin_rpt-contain_sf"/>
</dbReference>
<evidence type="ECO:0000256" key="3">
    <source>
        <dbReference type="ARBA" id="ARBA00022833"/>
    </source>
</evidence>
<dbReference type="GO" id="GO:0032266">
    <property type="term" value="F:phosphatidylinositol-3-phosphate binding"/>
    <property type="evidence" value="ECO:0000318"/>
    <property type="project" value="GO_Central"/>
</dbReference>
<feature type="domain" description="FYVE-type" evidence="7">
    <location>
        <begin position="8"/>
        <end position="68"/>
    </location>
</feature>
<evidence type="ECO:0000256" key="5">
    <source>
        <dbReference type="PROSITE-ProRule" id="PRU00091"/>
    </source>
</evidence>
<dbReference type="Pfam" id="PF01363">
    <property type="entry name" value="FYVE"/>
    <property type="match status" value="1"/>
</dbReference>
<gene>
    <name evidence="9" type="primary">LOC110799545</name>
</gene>
<dbReference type="GO" id="GO:0043130">
    <property type="term" value="F:ubiquitin binding"/>
    <property type="evidence" value="ECO:0000318"/>
    <property type="project" value="GO_Central"/>
</dbReference>
<organism evidence="8 9">
    <name type="scientific">Spinacia oleracea</name>
    <name type="common">Spinach</name>
    <dbReference type="NCBI Taxonomy" id="3562"/>
    <lineage>
        <taxon>Eukaryota</taxon>
        <taxon>Viridiplantae</taxon>
        <taxon>Streptophyta</taxon>
        <taxon>Embryophyta</taxon>
        <taxon>Tracheophyta</taxon>
        <taxon>Spermatophyta</taxon>
        <taxon>Magnoliopsida</taxon>
        <taxon>eudicotyledons</taxon>
        <taxon>Gunneridae</taxon>
        <taxon>Pentapetalae</taxon>
        <taxon>Caryophyllales</taxon>
        <taxon>Chenopodiaceae</taxon>
        <taxon>Chenopodioideae</taxon>
        <taxon>Anserineae</taxon>
        <taxon>Spinacia</taxon>
    </lineage>
</organism>
<dbReference type="GO" id="GO:0033565">
    <property type="term" value="C:ESCRT-0 complex"/>
    <property type="evidence" value="ECO:0000318"/>
    <property type="project" value="GO_Central"/>
</dbReference>
<dbReference type="SUPFAM" id="SSF48403">
    <property type="entry name" value="Ankyrin repeat"/>
    <property type="match status" value="1"/>
</dbReference>
<dbReference type="GO" id="GO:0016301">
    <property type="term" value="F:kinase activity"/>
    <property type="evidence" value="ECO:0007669"/>
    <property type="project" value="UniProtKB-KW"/>
</dbReference>
<dbReference type="InterPro" id="IPR000306">
    <property type="entry name" value="Znf_FYVE"/>
</dbReference>
<dbReference type="Gene3D" id="1.25.40.20">
    <property type="entry name" value="Ankyrin repeat-containing domain"/>
    <property type="match status" value="1"/>
</dbReference>
<evidence type="ECO:0000256" key="4">
    <source>
        <dbReference type="PROSITE-ProRule" id="PRU00023"/>
    </source>
</evidence>
<dbReference type="RefSeq" id="XP_021860500.1">
    <property type="nucleotide sequence ID" value="XM_022004808.2"/>
</dbReference>
<dbReference type="Proteomes" id="UP000813463">
    <property type="component" value="Chromosome 2"/>
</dbReference>
<keyword evidence="8" id="KW-1185">Reference proteome</keyword>
<dbReference type="CDD" id="cd15760">
    <property type="entry name" value="FYVE_scVPS27p_like"/>
    <property type="match status" value="1"/>
</dbReference>
<dbReference type="InterPro" id="IPR002110">
    <property type="entry name" value="Ankyrin_rpt"/>
</dbReference>